<sequence length="109" mass="12430">MCVAIYLMMLRRNRSFTWLPKKFRCTVQSRPPISFCPPVFCPEKRSHKMCGKIFRLNMNAIPMVYRKGRAAQCTKALCMGSREGPDHKGLLFAALTCNSAEGCFHDLNP</sequence>
<accession>A0A9J5WS50</accession>
<evidence type="ECO:0000313" key="1">
    <source>
        <dbReference type="EMBL" id="KAG5578125.1"/>
    </source>
</evidence>
<comment type="caution">
    <text evidence="1">The sequence shown here is derived from an EMBL/GenBank/DDBJ whole genome shotgun (WGS) entry which is preliminary data.</text>
</comment>
<organism evidence="1 2">
    <name type="scientific">Solanum commersonii</name>
    <name type="common">Commerson's wild potato</name>
    <name type="synonym">Commerson's nightshade</name>
    <dbReference type="NCBI Taxonomy" id="4109"/>
    <lineage>
        <taxon>Eukaryota</taxon>
        <taxon>Viridiplantae</taxon>
        <taxon>Streptophyta</taxon>
        <taxon>Embryophyta</taxon>
        <taxon>Tracheophyta</taxon>
        <taxon>Spermatophyta</taxon>
        <taxon>Magnoliopsida</taxon>
        <taxon>eudicotyledons</taxon>
        <taxon>Gunneridae</taxon>
        <taxon>Pentapetalae</taxon>
        <taxon>asterids</taxon>
        <taxon>lamiids</taxon>
        <taxon>Solanales</taxon>
        <taxon>Solanaceae</taxon>
        <taxon>Solanoideae</taxon>
        <taxon>Solaneae</taxon>
        <taxon>Solanum</taxon>
    </lineage>
</organism>
<dbReference type="Proteomes" id="UP000824120">
    <property type="component" value="Chromosome 11"/>
</dbReference>
<gene>
    <name evidence="1" type="ORF">H5410_058259</name>
</gene>
<dbReference type="EMBL" id="JACXVP010000011">
    <property type="protein sequence ID" value="KAG5578125.1"/>
    <property type="molecule type" value="Genomic_DNA"/>
</dbReference>
<keyword evidence="2" id="KW-1185">Reference proteome</keyword>
<evidence type="ECO:0000313" key="2">
    <source>
        <dbReference type="Proteomes" id="UP000824120"/>
    </source>
</evidence>
<name>A0A9J5WS50_SOLCO</name>
<proteinExistence type="predicted"/>
<protein>
    <submittedName>
        <fullName evidence="1">Uncharacterized protein</fullName>
    </submittedName>
</protein>
<dbReference type="AlphaFoldDB" id="A0A9J5WS50"/>
<reference evidence="1 2" key="1">
    <citation type="submission" date="2020-09" db="EMBL/GenBank/DDBJ databases">
        <title>De no assembly of potato wild relative species, Solanum commersonii.</title>
        <authorList>
            <person name="Cho K."/>
        </authorList>
    </citation>
    <scope>NUCLEOTIDE SEQUENCE [LARGE SCALE GENOMIC DNA]</scope>
    <source>
        <strain evidence="1">LZ3.2</strain>
        <tissue evidence="1">Leaf</tissue>
    </source>
</reference>